<dbReference type="EMBL" id="JAPHNI010000361">
    <property type="protein sequence ID" value="KAJ8111979.1"/>
    <property type="molecule type" value="Genomic_DNA"/>
</dbReference>
<dbReference type="Proteomes" id="UP001153331">
    <property type="component" value="Unassembled WGS sequence"/>
</dbReference>
<gene>
    <name evidence="1" type="ORF">OPT61_g5547</name>
</gene>
<proteinExistence type="predicted"/>
<sequence>MASEDSSSATFHVAASTRIAGPLFSIILTDPASTGAVRLRHHCHFPAIPTVTAKTNVERLVRQSRQSAMSDAAMFQPKKTIGSSWVFWCCVTTLIVDHKGNPPTNFGTTSQVHTSGLTPCTCPHLAVPGGRRIDLFIGLARCAAVGQPQRVDFQERDDWPDSAVINYDLPLARRFQGHLS</sequence>
<comment type="caution">
    <text evidence="1">The sequence shown here is derived from an EMBL/GenBank/DDBJ whole genome shotgun (WGS) entry which is preliminary data.</text>
</comment>
<reference evidence="1" key="1">
    <citation type="submission" date="2022-11" db="EMBL/GenBank/DDBJ databases">
        <title>Genome Sequence of Boeremia exigua.</title>
        <authorList>
            <person name="Buettner E."/>
        </authorList>
    </citation>
    <scope>NUCLEOTIDE SEQUENCE</scope>
    <source>
        <strain evidence="1">CU02</strain>
    </source>
</reference>
<accession>A0ACC2I9V9</accession>
<evidence type="ECO:0000313" key="2">
    <source>
        <dbReference type="Proteomes" id="UP001153331"/>
    </source>
</evidence>
<name>A0ACC2I9V9_9PLEO</name>
<protein>
    <submittedName>
        <fullName evidence="1">Uncharacterized protein</fullName>
    </submittedName>
</protein>
<keyword evidence="2" id="KW-1185">Reference proteome</keyword>
<evidence type="ECO:0000313" key="1">
    <source>
        <dbReference type="EMBL" id="KAJ8111979.1"/>
    </source>
</evidence>
<organism evidence="1 2">
    <name type="scientific">Boeremia exigua</name>
    <dbReference type="NCBI Taxonomy" id="749465"/>
    <lineage>
        <taxon>Eukaryota</taxon>
        <taxon>Fungi</taxon>
        <taxon>Dikarya</taxon>
        <taxon>Ascomycota</taxon>
        <taxon>Pezizomycotina</taxon>
        <taxon>Dothideomycetes</taxon>
        <taxon>Pleosporomycetidae</taxon>
        <taxon>Pleosporales</taxon>
        <taxon>Pleosporineae</taxon>
        <taxon>Didymellaceae</taxon>
        <taxon>Boeremia</taxon>
    </lineage>
</organism>